<keyword evidence="3" id="KW-1185">Reference proteome</keyword>
<sequence>MQQLPLPLMRNHAKDIHMLLQHVLEHPASVRRRKVEQQLTMALEATNREDMNSSTPSAEVPVATDPTPPLHQTPEEIYSPFPAPTRAMKLQ</sequence>
<reference evidence="2" key="1">
    <citation type="submission" date="2020-07" db="EMBL/GenBank/DDBJ databases">
        <title>Multicomponent nature underlies the extraordinary mechanical properties of spider dragline silk.</title>
        <authorList>
            <person name="Kono N."/>
            <person name="Nakamura H."/>
            <person name="Mori M."/>
            <person name="Yoshida Y."/>
            <person name="Ohtoshi R."/>
            <person name="Malay A.D."/>
            <person name="Moran D.A.P."/>
            <person name="Tomita M."/>
            <person name="Numata K."/>
            <person name="Arakawa K."/>
        </authorList>
    </citation>
    <scope>NUCLEOTIDE SEQUENCE</scope>
</reference>
<gene>
    <name evidence="2" type="ORF">TNCT_471031</name>
</gene>
<feature type="region of interest" description="Disordered" evidence="1">
    <location>
        <begin position="44"/>
        <end position="91"/>
    </location>
</feature>
<evidence type="ECO:0000313" key="2">
    <source>
        <dbReference type="EMBL" id="GFQ96591.1"/>
    </source>
</evidence>
<comment type="caution">
    <text evidence="2">The sequence shown here is derived from an EMBL/GenBank/DDBJ whole genome shotgun (WGS) entry which is preliminary data.</text>
</comment>
<evidence type="ECO:0000313" key="3">
    <source>
        <dbReference type="Proteomes" id="UP000887116"/>
    </source>
</evidence>
<dbReference type="Proteomes" id="UP000887116">
    <property type="component" value="Unassembled WGS sequence"/>
</dbReference>
<protein>
    <submittedName>
        <fullName evidence="2">Uncharacterized protein</fullName>
    </submittedName>
</protein>
<name>A0A8X6L5U4_TRICU</name>
<organism evidence="2 3">
    <name type="scientific">Trichonephila clavata</name>
    <name type="common">Joro spider</name>
    <name type="synonym">Nephila clavata</name>
    <dbReference type="NCBI Taxonomy" id="2740835"/>
    <lineage>
        <taxon>Eukaryota</taxon>
        <taxon>Metazoa</taxon>
        <taxon>Ecdysozoa</taxon>
        <taxon>Arthropoda</taxon>
        <taxon>Chelicerata</taxon>
        <taxon>Arachnida</taxon>
        <taxon>Araneae</taxon>
        <taxon>Araneomorphae</taxon>
        <taxon>Entelegynae</taxon>
        <taxon>Araneoidea</taxon>
        <taxon>Nephilidae</taxon>
        <taxon>Trichonephila</taxon>
    </lineage>
</organism>
<dbReference type="AlphaFoldDB" id="A0A8X6L5U4"/>
<accession>A0A8X6L5U4</accession>
<dbReference type="EMBL" id="BMAO01004732">
    <property type="protein sequence ID" value="GFQ96591.1"/>
    <property type="molecule type" value="Genomic_DNA"/>
</dbReference>
<evidence type="ECO:0000256" key="1">
    <source>
        <dbReference type="SAM" id="MobiDB-lite"/>
    </source>
</evidence>
<proteinExistence type="predicted"/>